<dbReference type="InterPro" id="IPR000055">
    <property type="entry name" value="Restrct_endonuc_typeI_TRD"/>
</dbReference>
<evidence type="ECO:0000256" key="3">
    <source>
        <dbReference type="ARBA" id="ARBA00023125"/>
    </source>
</evidence>
<feature type="domain" description="Type I restriction modification DNA specificity" evidence="4">
    <location>
        <begin position="22"/>
        <end position="191"/>
    </location>
</feature>
<dbReference type="RefSeq" id="WP_369312904.1">
    <property type="nucleotide sequence ID" value="NZ_JBEHZE010000001.1"/>
</dbReference>
<gene>
    <name evidence="5" type="ORF">ABFZ84_05345</name>
</gene>
<evidence type="ECO:0000313" key="6">
    <source>
        <dbReference type="Proteomes" id="UP001560685"/>
    </source>
</evidence>
<comment type="similarity">
    <text evidence="1">Belongs to the type-I restriction system S methylase family.</text>
</comment>
<dbReference type="Proteomes" id="UP001560685">
    <property type="component" value="Unassembled WGS sequence"/>
</dbReference>
<keyword evidence="5" id="KW-0540">Nuclease</keyword>
<accession>A0ABV3Z3B7</accession>
<protein>
    <submittedName>
        <fullName evidence="5">Restriction endonuclease subunit S</fullName>
    </submittedName>
</protein>
<name>A0ABV3Z3B7_9PROT</name>
<dbReference type="CDD" id="cd17246">
    <property type="entry name" value="RMtype1_S_SonII-TRD2-CR2_like"/>
    <property type="match status" value="1"/>
</dbReference>
<dbReference type="GO" id="GO:0004519">
    <property type="term" value="F:endonuclease activity"/>
    <property type="evidence" value="ECO:0007669"/>
    <property type="project" value="UniProtKB-KW"/>
</dbReference>
<evidence type="ECO:0000256" key="2">
    <source>
        <dbReference type="ARBA" id="ARBA00022747"/>
    </source>
</evidence>
<organism evidence="5 6">
    <name type="scientific">Hyphococcus lacteus</name>
    <dbReference type="NCBI Taxonomy" id="3143536"/>
    <lineage>
        <taxon>Bacteria</taxon>
        <taxon>Pseudomonadati</taxon>
        <taxon>Pseudomonadota</taxon>
        <taxon>Alphaproteobacteria</taxon>
        <taxon>Parvularculales</taxon>
        <taxon>Parvularculaceae</taxon>
        <taxon>Hyphococcus</taxon>
    </lineage>
</organism>
<sequence length="409" mass="46141">MAKSANEKSVPKLRFPEFEDCWNVRRLDSTGKFKSGSGFPEIEQGGKEGVPFLKVSDMNLIGNETEITTANNYLTADHIKRLGYRPIYSRAIIFAKVGAAIFLERKRKAENFLIDNNMMAFVPSDLIDYDYLACLFGTIIFSKFAQIGALPSYNAGDLGSIKVALPTISEQKKIAAFLGAVDDRLAALRKKRDLLSDYKRGAMQQIFSQKIRFTRDDGTPYPGWEEKKLGEVSAIYDGTHQTPKYVKSGVPFYSVEHVTANDFSKTKYIAEEVYASECNRVSLERNDILMTRIGDIGTARIIDWDVRASFYVSLALIKCTSDVIPSFLLQCIRSSEFQQELHKRTIHVAFPRKINLGEIGHCLLGLPHREEQQKIADFLSAIDAKIDAVAQQIDRTETFKKGLLQQMFI</sequence>
<keyword evidence="5" id="KW-0255">Endonuclease</keyword>
<dbReference type="PANTHER" id="PTHR30408:SF12">
    <property type="entry name" value="TYPE I RESTRICTION ENZYME MJAVIII SPECIFICITY SUBUNIT"/>
    <property type="match status" value="1"/>
</dbReference>
<proteinExistence type="inferred from homology"/>
<dbReference type="Pfam" id="PF01420">
    <property type="entry name" value="Methylase_S"/>
    <property type="match status" value="2"/>
</dbReference>
<dbReference type="InterPro" id="IPR052021">
    <property type="entry name" value="Type-I_RS_S_subunit"/>
</dbReference>
<dbReference type="Gene3D" id="3.90.220.20">
    <property type="entry name" value="DNA methylase specificity domains"/>
    <property type="match status" value="2"/>
</dbReference>
<dbReference type="EMBL" id="JBEHZE010000001">
    <property type="protein sequence ID" value="MEX6632968.1"/>
    <property type="molecule type" value="Genomic_DNA"/>
</dbReference>
<dbReference type="SUPFAM" id="SSF116734">
    <property type="entry name" value="DNA methylase specificity domain"/>
    <property type="match status" value="2"/>
</dbReference>
<reference evidence="5 6" key="1">
    <citation type="submission" date="2024-05" db="EMBL/GenBank/DDBJ databases">
        <title>Three bacterial strains, DH-69, EH-24, and ECK-19 isolated from coastal sediments.</title>
        <authorList>
            <person name="Ye Y.-Q."/>
            <person name="Du Z.-J."/>
        </authorList>
    </citation>
    <scope>NUCLEOTIDE SEQUENCE [LARGE SCALE GENOMIC DNA]</scope>
    <source>
        <strain evidence="5 6">ECK-19</strain>
    </source>
</reference>
<feature type="domain" description="Type I restriction modification DNA specificity" evidence="4">
    <location>
        <begin position="223"/>
        <end position="394"/>
    </location>
</feature>
<evidence type="ECO:0000313" key="5">
    <source>
        <dbReference type="EMBL" id="MEX6632968.1"/>
    </source>
</evidence>
<dbReference type="Gene3D" id="1.10.287.1120">
    <property type="entry name" value="Bipartite methylase S protein"/>
    <property type="match status" value="1"/>
</dbReference>
<dbReference type="PANTHER" id="PTHR30408">
    <property type="entry name" value="TYPE-1 RESTRICTION ENZYME ECOKI SPECIFICITY PROTEIN"/>
    <property type="match status" value="1"/>
</dbReference>
<keyword evidence="6" id="KW-1185">Reference proteome</keyword>
<comment type="caution">
    <text evidence="5">The sequence shown here is derived from an EMBL/GenBank/DDBJ whole genome shotgun (WGS) entry which is preliminary data.</text>
</comment>
<keyword evidence="5" id="KW-0378">Hydrolase</keyword>
<evidence type="ECO:0000259" key="4">
    <source>
        <dbReference type="Pfam" id="PF01420"/>
    </source>
</evidence>
<evidence type="ECO:0000256" key="1">
    <source>
        <dbReference type="ARBA" id="ARBA00010923"/>
    </source>
</evidence>
<dbReference type="InterPro" id="IPR044946">
    <property type="entry name" value="Restrct_endonuc_typeI_TRD_sf"/>
</dbReference>
<keyword evidence="2" id="KW-0680">Restriction system</keyword>
<keyword evidence="3" id="KW-0238">DNA-binding</keyword>